<evidence type="ECO:0000256" key="1">
    <source>
        <dbReference type="ARBA" id="ARBA00008987"/>
    </source>
</evidence>
<dbReference type="SUPFAM" id="SSF52833">
    <property type="entry name" value="Thioredoxin-like"/>
    <property type="match status" value="1"/>
</dbReference>
<accession>A0A7U2EZR9</accession>
<comment type="similarity">
    <text evidence="1">Belongs to the thioredoxin family.</text>
</comment>
<proteinExistence type="inferred from homology"/>
<name>A0A7U2EZR9_PHANO</name>
<dbReference type="VEuPathDB" id="FungiDB:JI435_159040"/>
<dbReference type="Gene3D" id="3.40.30.10">
    <property type="entry name" value="Glutaredoxin"/>
    <property type="match status" value="1"/>
</dbReference>
<dbReference type="PANTHER" id="PTHR12452">
    <property type="entry name" value="42-9-9 PROTEIN-RELATED"/>
    <property type="match status" value="1"/>
</dbReference>
<dbReference type="GO" id="GO:0047134">
    <property type="term" value="F:protein-disulfide reductase [NAD(P)H] activity"/>
    <property type="evidence" value="ECO:0007669"/>
    <property type="project" value="InterPro"/>
</dbReference>
<dbReference type="InterPro" id="IPR045108">
    <property type="entry name" value="TXNDC17-like"/>
</dbReference>
<dbReference type="Proteomes" id="UP000663193">
    <property type="component" value="Chromosome 5"/>
</dbReference>
<dbReference type="InterPro" id="IPR036249">
    <property type="entry name" value="Thioredoxin-like_sf"/>
</dbReference>
<dbReference type="OrthoDB" id="78947at2759"/>
<sequence>MAIIENFEVPKSAQDLPLATEANIPFFILFLASIDPATNQSWCSDVRASLPLLNRIFSDPSGPVVHYTCVGSRAEYKEVPGSRFRSDWDIPYVPTLVRYERTDGSVKEISRLVEGELLNEVQVRSLIAI</sequence>
<dbReference type="EMBL" id="CP069027">
    <property type="protein sequence ID" value="QRC95752.1"/>
    <property type="molecule type" value="Genomic_DNA"/>
</dbReference>
<reference evidence="4" key="1">
    <citation type="journal article" date="2021" name="BMC Genomics">
        <title>Chromosome-level genome assembly and manually-curated proteome of model necrotroph Parastagonospora nodorum Sn15 reveals a genome-wide trove of candidate effector homologs, and redundancy of virulence-related functions within an accessory chromosome.</title>
        <authorList>
            <person name="Bertazzoni S."/>
            <person name="Jones D.A.B."/>
            <person name="Phan H.T."/>
            <person name="Tan K.-C."/>
            <person name="Hane J.K."/>
        </authorList>
    </citation>
    <scope>NUCLEOTIDE SEQUENCE [LARGE SCALE GENOMIC DNA]</scope>
    <source>
        <strain evidence="4">SN15 / ATCC MYA-4574 / FGSC 10173)</strain>
    </source>
</reference>
<dbReference type="Pfam" id="PF06110">
    <property type="entry name" value="TXD17-like_Trx"/>
    <property type="match status" value="1"/>
</dbReference>
<dbReference type="InterPro" id="IPR010357">
    <property type="entry name" value="TXNDC17_dom"/>
</dbReference>
<feature type="domain" description="Thioredoxin" evidence="2">
    <location>
        <begin position="20"/>
        <end position="103"/>
    </location>
</feature>
<gene>
    <name evidence="3" type="ORF">JI435_159040</name>
</gene>
<organism evidence="3 4">
    <name type="scientific">Phaeosphaeria nodorum (strain SN15 / ATCC MYA-4574 / FGSC 10173)</name>
    <name type="common">Glume blotch fungus</name>
    <name type="synonym">Parastagonospora nodorum</name>
    <dbReference type="NCBI Taxonomy" id="321614"/>
    <lineage>
        <taxon>Eukaryota</taxon>
        <taxon>Fungi</taxon>
        <taxon>Dikarya</taxon>
        <taxon>Ascomycota</taxon>
        <taxon>Pezizomycotina</taxon>
        <taxon>Dothideomycetes</taxon>
        <taxon>Pleosporomycetidae</taxon>
        <taxon>Pleosporales</taxon>
        <taxon>Pleosporineae</taxon>
        <taxon>Phaeosphaeriaceae</taxon>
        <taxon>Parastagonospora</taxon>
    </lineage>
</organism>
<evidence type="ECO:0000259" key="2">
    <source>
        <dbReference type="Pfam" id="PF06110"/>
    </source>
</evidence>
<protein>
    <recommendedName>
        <fullName evidence="2">Thioredoxin domain-containing protein</fullName>
    </recommendedName>
</protein>
<keyword evidence="4" id="KW-1185">Reference proteome</keyword>
<dbReference type="PANTHER" id="PTHR12452:SF0">
    <property type="entry name" value="THIOREDOXIN DOMAIN-CONTAINING PROTEIN 17"/>
    <property type="match status" value="1"/>
</dbReference>
<evidence type="ECO:0000313" key="3">
    <source>
        <dbReference type="EMBL" id="QRC95752.1"/>
    </source>
</evidence>
<evidence type="ECO:0000313" key="4">
    <source>
        <dbReference type="Proteomes" id="UP000663193"/>
    </source>
</evidence>
<dbReference type="AlphaFoldDB" id="A0A7U2EZR9"/>